<proteinExistence type="predicted"/>
<gene>
    <name evidence="2" type="ORF">M5I08_20615</name>
</gene>
<evidence type="ECO:0000313" key="2">
    <source>
        <dbReference type="EMBL" id="UQX10458.1"/>
    </source>
</evidence>
<dbReference type="Proteomes" id="UP001056610">
    <property type="component" value="Chromosome"/>
</dbReference>
<dbReference type="EMBL" id="CP097320">
    <property type="protein sequence ID" value="UQX10458.1"/>
    <property type="molecule type" value="Genomic_DNA"/>
</dbReference>
<feature type="transmembrane region" description="Helical" evidence="1">
    <location>
        <begin position="54"/>
        <end position="76"/>
    </location>
</feature>
<protein>
    <recommendedName>
        <fullName evidence="4">Integral membrane protein</fullName>
    </recommendedName>
</protein>
<keyword evidence="1" id="KW-0472">Membrane</keyword>
<accession>A0ABY4QKY8</accession>
<keyword evidence="1" id="KW-1133">Transmembrane helix</keyword>
<reference evidence="2" key="1">
    <citation type="submission" date="2022-05" db="EMBL/GenBank/DDBJ databases">
        <title>A methanotrophic Mycobacterium dominates a cave microbial ecosystem.</title>
        <authorList>
            <person name="Van Spanning R.J.M."/>
            <person name="Guan Q."/>
            <person name="Melkonian C."/>
            <person name="Gallant J."/>
            <person name="Polerecky L."/>
            <person name="Flot J.-F."/>
            <person name="Brandt B.W."/>
            <person name="Braster M."/>
            <person name="Iturbe Espinoza P."/>
            <person name="Aerts J."/>
            <person name="Meima-Franke M."/>
            <person name="Piersma S.R."/>
            <person name="Bunduc C."/>
            <person name="Ummels R."/>
            <person name="Pain A."/>
            <person name="Fleming E.J."/>
            <person name="van der Wel N."/>
            <person name="Gherman V.D."/>
            <person name="Sarbu S.M."/>
            <person name="Bodelier P.L.E."/>
            <person name="Bitter W."/>
        </authorList>
    </citation>
    <scope>NUCLEOTIDE SEQUENCE</scope>
    <source>
        <strain evidence="2">Sulfur Cave</strain>
    </source>
</reference>
<dbReference type="RefSeq" id="WP_249762936.1">
    <property type="nucleotide sequence ID" value="NZ_CAJUXY010000040.1"/>
</dbReference>
<evidence type="ECO:0008006" key="4">
    <source>
        <dbReference type="Google" id="ProtNLM"/>
    </source>
</evidence>
<feature type="transmembrane region" description="Helical" evidence="1">
    <location>
        <begin position="22"/>
        <end position="42"/>
    </location>
</feature>
<feature type="transmembrane region" description="Helical" evidence="1">
    <location>
        <begin position="82"/>
        <end position="103"/>
    </location>
</feature>
<organism evidence="2 3">
    <name type="scientific">Candidatus Mycobacterium methanotrophicum</name>
    <dbReference type="NCBI Taxonomy" id="2943498"/>
    <lineage>
        <taxon>Bacteria</taxon>
        <taxon>Bacillati</taxon>
        <taxon>Actinomycetota</taxon>
        <taxon>Actinomycetes</taxon>
        <taxon>Mycobacteriales</taxon>
        <taxon>Mycobacteriaceae</taxon>
        <taxon>Mycobacterium</taxon>
    </lineage>
</organism>
<keyword evidence="1" id="KW-0812">Transmembrane</keyword>
<sequence length="145" mass="15061">MTAVTGLAPRPLADSTDSLLRFAMRLDAAVTGLAGLMIAAAADPLSSLTGLSSIAEYGIGAFFVLYGLVVFALAAAPHLRRAGIGVAVTNVVFTVAAVAVVACNTSECAACRRDSHRAGAGRRCQRLRCVPPHRFVPCRTSRCSE</sequence>
<keyword evidence="3" id="KW-1185">Reference proteome</keyword>
<evidence type="ECO:0000256" key="1">
    <source>
        <dbReference type="SAM" id="Phobius"/>
    </source>
</evidence>
<evidence type="ECO:0000313" key="3">
    <source>
        <dbReference type="Proteomes" id="UP001056610"/>
    </source>
</evidence>
<name>A0ABY4QKY8_9MYCO</name>